<dbReference type="InterPro" id="IPR006026">
    <property type="entry name" value="Peptidase_Metallo"/>
</dbReference>
<keyword evidence="1" id="KW-0378">Hydrolase</keyword>
<feature type="domain" description="F5/8 type C" evidence="3">
    <location>
        <begin position="490"/>
        <end position="649"/>
    </location>
</feature>
<accession>A0A3A8PK99</accession>
<dbReference type="GO" id="GO:0004222">
    <property type="term" value="F:metalloendopeptidase activity"/>
    <property type="evidence" value="ECO:0007669"/>
    <property type="project" value="UniProtKB-UniRule"/>
</dbReference>
<feature type="domain" description="F5/8 type C" evidence="3">
    <location>
        <begin position="45"/>
        <end position="211"/>
    </location>
</feature>
<feature type="chain" id="PRO_5017329838" description="F5/8 type C domain-containing protein" evidence="2">
    <location>
        <begin position="21"/>
        <end position="649"/>
    </location>
</feature>
<dbReference type="PANTHER" id="PTHR10127">
    <property type="entry name" value="DISCOIDIN, CUB, EGF, LAMININ , AND ZINC METALLOPROTEASE DOMAIN CONTAINING"/>
    <property type="match status" value="1"/>
</dbReference>
<dbReference type="InterPro" id="IPR024079">
    <property type="entry name" value="MetalloPept_cat_dom_sf"/>
</dbReference>
<evidence type="ECO:0000259" key="4">
    <source>
        <dbReference type="PROSITE" id="PS51864"/>
    </source>
</evidence>
<gene>
    <name evidence="5" type="ORF">D7V93_27330</name>
</gene>
<keyword evidence="2" id="KW-0732">Signal</keyword>
<evidence type="ECO:0000256" key="1">
    <source>
        <dbReference type="PROSITE-ProRule" id="PRU01211"/>
    </source>
</evidence>
<feature type="signal peptide" evidence="2">
    <location>
        <begin position="1"/>
        <end position="20"/>
    </location>
</feature>
<keyword evidence="6" id="KW-1185">Reference proteome</keyword>
<dbReference type="Pfam" id="PF01400">
    <property type="entry name" value="Astacin"/>
    <property type="match status" value="1"/>
</dbReference>
<feature type="binding site" evidence="1">
    <location>
        <position position="398"/>
    </location>
    <ligand>
        <name>Zn(2+)</name>
        <dbReference type="ChEBI" id="CHEBI:29105"/>
        <note>catalytic</note>
    </ligand>
</feature>
<dbReference type="EMBL" id="RAWB01000342">
    <property type="protein sequence ID" value="RKH52952.1"/>
    <property type="molecule type" value="Genomic_DNA"/>
</dbReference>
<feature type="domain" description="Peptidase M12A" evidence="4">
    <location>
        <begin position="296"/>
        <end position="481"/>
    </location>
</feature>
<dbReference type="GO" id="GO:0008270">
    <property type="term" value="F:zinc ion binding"/>
    <property type="evidence" value="ECO:0007669"/>
    <property type="project" value="UniProtKB-UniRule"/>
</dbReference>
<dbReference type="PRINTS" id="PR00480">
    <property type="entry name" value="ASTACIN"/>
</dbReference>
<dbReference type="AlphaFoldDB" id="A0A3A8PK99"/>
<dbReference type="Gene3D" id="2.60.120.260">
    <property type="entry name" value="Galactose-binding domain-like"/>
    <property type="match status" value="2"/>
</dbReference>
<dbReference type="SUPFAM" id="SSF49785">
    <property type="entry name" value="Galactose-binding domain-like"/>
    <property type="match status" value="2"/>
</dbReference>
<dbReference type="SUPFAM" id="SSF55486">
    <property type="entry name" value="Metalloproteases ('zincins'), catalytic domain"/>
    <property type="match status" value="1"/>
</dbReference>
<organism evidence="5 6">
    <name type="scientific">Corallococcus llansteffanensis</name>
    <dbReference type="NCBI Taxonomy" id="2316731"/>
    <lineage>
        <taxon>Bacteria</taxon>
        <taxon>Pseudomonadati</taxon>
        <taxon>Myxococcota</taxon>
        <taxon>Myxococcia</taxon>
        <taxon>Myxococcales</taxon>
        <taxon>Cystobacterineae</taxon>
        <taxon>Myxococcaceae</taxon>
        <taxon>Corallococcus</taxon>
    </lineage>
</organism>
<reference evidence="6" key="1">
    <citation type="submission" date="2018-09" db="EMBL/GenBank/DDBJ databases">
        <authorList>
            <person name="Livingstone P.G."/>
            <person name="Whitworth D.E."/>
        </authorList>
    </citation>
    <scope>NUCLEOTIDE SEQUENCE [LARGE SCALE GENOMIC DNA]</scope>
    <source>
        <strain evidence="6">CA051B</strain>
    </source>
</reference>
<dbReference type="InterPro" id="IPR000421">
    <property type="entry name" value="FA58C"/>
</dbReference>
<dbReference type="Pfam" id="PF00754">
    <property type="entry name" value="F5_F8_type_C"/>
    <property type="match status" value="2"/>
</dbReference>
<dbReference type="PANTHER" id="PTHR10127:SF850">
    <property type="entry name" value="METALLOENDOPEPTIDASE"/>
    <property type="match status" value="1"/>
</dbReference>
<evidence type="ECO:0008006" key="7">
    <source>
        <dbReference type="Google" id="ProtNLM"/>
    </source>
</evidence>
<dbReference type="InterPro" id="IPR008979">
    <property type="entry name" value="Galactose-bd-like_sf"/>
</dbReference>
<comment type="cofactor">
    <cofactor evidence="1">
        <name>Zn(2+)</name>
        <dbReference type="ChEBI" id="CHEBI:29105"/>
    </cofactor>
    <text evidence="1">Binds 1 zinc ion per subunit.</text>
</comment>
<comment type="caution">
    <text evidence="5">The sequence shown here is derived from an EMBL/GenBank/DDBJ whole genome shotgun (WGS) entry which is preliminary data.</text>
</comment>
<dbReference type="InterPro" id="IPR001506">
    <property type="entry name" value="Peptidase_M12A"/>
</dbReference>
<keyword evidence="1" id="KW-0479">Metal-binding</keyword>
<evidence type="ECO:0000256" key="2">
    <source>
        <dbReference type="SAM" id="SignalP"/>
    </source>
</evidence>
<feature type="active site" evidence="1">
    <location>
        <position position="389"/>
    </location>
</feature>
<dbReference type="PROSITE" id="PS51257">
    <property type="entry name" value="PROKAR_LIPOPROTEIN"/>
    <property type="match status" value="1"/>
</dbReference>
<dbReference type="Gene3D" id="3.40.390.10">
    <property type="entry name" value="Collagenase (Catalytic Domain)"/>
    <property type="match status" value="1"/>
</dbReference>
<dbReference type="PROSITE" id="PS51864">
    <property type="entry name" value="ASTACIN"/>
    <property type="match status" value="1"/>
</dbReference>
<evidence type="ECO:0000259" key="3">
    <source>
        <dbReference type="PROSITE" id="PS50022"/>
    </source>
</evidence>
<dbReference type="RefSeq" id="WP_120646188.1">
    <property type="nucleotide sequence ID" value="NZ_RAWB01000342.1"/>
</dbReference>
<dbReference type="Proteomes" id="UP000272888">
    <property type="component" value="Unassembled WGS sequence"/>
</dbReference>
<evidence type="ECO:0000313" key="5">
    <source>
        <dbReference type="EMBL" id="RKH52952.1"/>
    </source>
</evidence>
<feature type="binding site" evidence="1">
    <location>
        <position position="392"/>
    </location>
    <ligand>
        <name>Zn(2+)</name>
        <dbReference type="ChEBI" id="CHEBI:29105"/>
        <note>catalytic</note>
    </ligand>
</feature>
<evidence type="ECO:0000313" key="6">
    <source>
        <dbReference type="Proteomes" id="UP000272888"/>
    </source>
</evidence>
<sequence>MKVFSRLGLGLGLMGLMACGAPSDPQETDSRQSEAAVALPTSRLCSSVPCLPNLARAATVTVSSTTGSSPTQPDTRWAIDKALDGNRESVDGAFGWSSMSSGAESTSQWIRFDFGTQRSVNEVQLYARNDATFGTVLGDGFPRDFVIEVSADGATWTPVVTQVNQPTPTEQLQSFRFSTVQTRFLRIRATRLDSVSGSYYFQLAEVELYDNPGQLTYTFSDGEQAEITLDNGDASVSEDILVGEATELDGLFVEYQAYINQVGSAQVGSTDGVSASSAGINTHQRCKFWQVGCWKRKIIDSRWPNNTVYYEFHREVSDANRQAIRGFITDWNSRAPVQWVEDTSRFSRVMFKVKNLSNACGNSIVGRSGLPQKIRIDPDCVTQRTVQHEMGHAVGLIHEQQRCDRDTYVTGIGNDSNNRKECAAKYTTFGPYDYSSVMHYRSGTAVSPQPLGSVGTSGSPGGLLLGCYDRLGIHKLYGVAGGPGPTTTDAAVCNLSRNAAVTVSSTTGYSATQPDTRWTSNRAVDGLRDSNSTSYGWSSMGASSAATTQWIRFEFPFERRVSRVDLYPRNDATYGTVVGDGFPVNFSIEVSTDGANWTSVVTRTNHPRPGGVQTYEFTARPARFVRVVATNLRAVGGMYYVQLAELEVF</sequence>
<keyword evidence="1" id="KW-0862">Zinc</keyword>
<name>A0A3A8PK99_9BACT</name>
<proteinExistence type="predicted"/>
<comment type="caution">
    <text evidence="1">Lacks conserved residue(s) required for the propagation of feature annotation.</text>
</comment>
<protein>
    <recommendedName>
        <fullName evidence="7">F5/8 type C domain-containing protein</fullName>
    </recommendedName>
</protein>
<keyword evidence="1" id="KW-0482">Metalloprotease</keyword>
<keyword evidence="1" id="KW-0645">Protease</keyword>
<dbReference type="PROSITE" id="PS50022">
    <property type="entry name" value="FA58C_3"/>
    <property type="match status" value="2"/>
</dbReference>
<feature type="binding site" evidence="1">
    <location>
        <position position="388"/>
    </location>
    <ligand>
        <name>Zn(2+)</name>
        <dbReference type="ChEBI" id="CHEBI:29105"/>
        <note>catalytic</note>
    </ligand>
</feature>
<dbReference type="GO" id="GO:0006508">
    <property type="term" value="P:proteolysis"/>
    <property type="evidence" value="ECO:0007669"/>
    <property type="project" value="UniProtKB-KW"/>
</dbReference>
<dbReference type="SMART" id="SM00235">
    <property type="entry name" value="ZnMc"/>
    <property type="match status" value="1"/>
</dbReference>